<comment type="caution">
    <text evidence="1">The sequence shown here is derived from an EMBL/GenBank/DDBJ whole genome shotgun (WGS) entry which is preliminary data.</text>
</comment>
<evidence type="ECO:0000313" key="2">
    <source>
        <dbReference type="Proteomes" id="UP000298030"/>
    </source>
</evidence>
<dbReference type="OrthoDB" id="27601at2759"/>
<sequence length="50" mass="5250">MTTDGNDALCVGTLRGVCRASRKDFSYATTTLPDVVAVLSDTPPTNAPYS</sequence>
<protein>
    <submittedName>
        <fullName evidence="1">Uncharacterized protein</fullName>
    </submittedName>
</protein>
<dbReference type="AlphaFoldDB" id="A0A4Y7T3W9"/>
<gene>
    <name evidence="1" type="ORF">FA13DRAFT_1794045</name>
</gene>
<organism evidence="1 2">
    <name type="scientific">Coprinellus micaceus</name>
    <name type="common">Glistening ink-cap mushroom</name>
    <name type="synonym">Coprinus micaceus</name>
    <dbReference type="NCBI Taxonomy" id="71717"/>
    <lineage>
        <taxon>Eukaryota</taxon>
        <taxon>Fungi</taxon>
        <taxon>Dikarya</taxon>
        <taxon>Basidiomycota</taxon>
        <taxon>Agaricomycotina</taxon>
        <taxon>Agaricomycetes</taxon>
        <taxon>Agaricomycetidae</taxon>
        <taxon>Agaricales</taxon>
        <taxon>Agaricineae</taxon>
        <taxon>Psathyrellaceae</taxon>
        <taxon>Coprinellus</taxon>
    </lineage>
</organism>
<accession>A0A4Y7T3W9</accession>
<reference evidence="1 2" key="1">
    <citation type="journal article" date="2019" name="Nat. Ecol. Evol.">
        <title>Megaphylogeny resolves global patterns of mushroom evolution.</title>
        <authorList>
            <person name="Varga T."/>
            <person name="Krizsan K."/>
            <person name="Foldi C."/>
            <person name="Dima B."/>
            <person name="Sanchez-Garcia M."/>
            <person name="Sanchez-Ramirez S."/>
            <person name="Szollosi G.J."/>
            <person name="Szarkandi J.G."/>
            <person name="Papp V."/>
            <person name="Albert L."/>
            <person name="Andreopoulos W."/>
            <person name="Angelini C."/>
            <person name="Antonin V."/>
            <person name="Barry K.W."/>
            <person name="Bougher N.L."/>
            <person name="Buchanan P."/>
            <person name="Buyck B."/>
            <person name="Bense V."/>
            <person name="Catcheside P."/>
            <person name="Chovatia M."/>
            <person name="Cooper J."/>
            <person name="Damon W."/>
            <person name="Desjardin D."/>
            <person name="Finy P."/>
            <person name="Geml J."/>
            <person name="Haridas S."/>
            <person name="Hughes K."/>
            <person name="Justo A."/>
            <person name="Karasinski D."/>
            <person name="Kautmanova I."/>
            <person name="Kiss B."/>
            <person name="Kocsube S."/>
            <person name="Kotiranta H."/>
            <person name="LaButti K.M."/>
            <person name="Lechner B.E."/>
            <person name="Liimatainen K."/>
            <person name="Lipzen A."/>
            <person name="Lukacs Z."/>
            <person name="Mihaltcheva S."/>
            <person name="Morgado L.N."/>
            <person name="Niskanen T."/>
            <person name="Noordeloos M.E."/>
            <person name="Ohm R.A."/>
            <person name="Ortiz-Santana B."/>
            <person name="Ovrebo C."/>
            <person name="Racz N."/>
            <person name="Riley R."/>
            <person name="Savchenko A."/>
            <person name="Shiryaev A."/>
            <person name="Soop K."/>
            <person name="Spirin V."/>
            <person name="Szebenyi C."/>
            <person name="Tomsovsky M."/>
            <person name="Tulloss R.E."/>
            <person name="Uehling J."/>
            <person name="Grigoriev I.V."/>
            <person name="Vagvolgyi C."/>
            <person name="Papp T."/>
            <person name="Martin F.M."/>
            <person name="Miettinen O."/>
            <person name="Hibbett D.S."/>
            <person name="Nagy L.G."/>
        </authorList>
    </citation>
    <scope>NUCLEOTIDE SEQUENCE [LARGE SCALE GENOMIC DNA]</scope>
    <source>
        <strain evidence="1 2">FP101781</strain>
    </source>
</reference>
<dbReference type="EMBL" id="QPFP01000033">
    <property type="protein sequence ID" value="TEB28302.1"/>
    <property type="molecule type" value="Genomic_DNA"/>
</dbReference>
<keyword evidence="2" id="KW-1185">Reference proteome</keyword>
<proteinExistence type="predicted"/>
<evidence type="ECO:0000313" key="1">
    <source>
        <dbReference type="EMBL" id="TEB28302.1"/>
    </source>
</evidence>
<name>A0A4Y7T3W9_COPMI</name>
<dbReference type="Proteomes" id="UP000298030">
    <property type="component" value="Unassembled WGS sequence"/>
</dbReference>